<dbReference type="InterPro" id="IPR000836">
    <property type="entry name" value="PRTase_dom"/>
</dbReference>
<dbReference type="Pfam" id="PF13207">
    <property type="entry name" value="AAA_17"/>
    <property type="match status" value="1"/>
</dbReference>
<dbReference type="PANTHER" id="PTHR43344">
    <property type="entry name" value="PHOSPHOSERINE PHOSPHATASE"/>
    <property type="match status" value="1"/>
</dbReference>
<gene>
    <name evidence="2" type="ORF">LTR09_009840</name>
</gene>
<dbReference type="GO" id="GO:0006564">
    <property type="term" value="P:L-serine biosynthetic process"/>
    <property type="evidence" value="ECO:0007669"/>
    <property type="project" value="TreeGrafter"/>
</dbReference>
<dbReference type="Proteomes" id="UP001271007">
    <property type="component" value="Unassembled WGS sequence"/>
</dbReference>
<reference evidence="2" key="1">
    <citation type="submission" date="2023-04" db="EMBL/GenBank/DDBJ databases">
        <title>Black Yeasts Isolated from many extreme environments.</title>
        <authorList>
            <person name="Coleine C."/>
            <person name="Stajich J.E."/>
            <person name="Selbmann L."/>
        </authorList>
    </citation>
    <scope>NUCLEOTIDE SEQUENCE</scope>
    <source>
        <strain evidence="2">CCFEE 5312</strain>
    </source>
</reference>
<dbReference type="CDD" id="cd06223">
    <property type="entry name" value="PRTases_typeI"/>
    <property type="match status" value="1"/>
</dbReference>
<dbReference type="SUPFAM" id="SSF53271">
    <property type="entry name" value="PRTase-like"/>
    <property type="match status" value="1"/>
</dbReference>
<dbReference type="Gene3D" id="3.40.50.2020">
    <property type="match status" value="1"/>
</dbReference>
<dbReference type="EMBL" id="JAWDJX010000044">
    <property type="protein sequence ID" value="KAK3048945.1"/>
    <property type="molecule type" value="Genomic_DNA"/>
</dbReference>
<dbReference type="PANTHER" id="PTHR43344:SF20">
    <property type="entry name" value="URACIL PHOSPHORIBOSYLTRANSFERASE"/>
    <property type="match status" value="1"/>
</dbReference>
<dbReference type="Gene3D" id="3.40.50.300">
    <property type="entry name" value="P-loop containing nucleotide triphosphate hydrolases"/>
    <property type="match status" value="1"/>
</dbReference>
<dbReference type="InterPro" id="IPR023214">
    <property type="entry name" value="HAD_sf"/>
</dbReference>
<dbReference type="Gene3D" id="3.40.50.1000">
    <property type="entry name" value="HAD superfamily/HAD-like"/>
    <property type="match status" value="1"/>
</dbReference>
<evidence type="ECO:0000313" key="3">
    <source>
        <dbReference type="Proteomes" id="UP001271007"/>
    </source>
</evidence>
<dbReference type="InterPro" id="IPR029057">
    <property type="entry name" value="PRTase-like"/>
</dbReference>
<dbReference type="Pfam" id="PF12710">
    <property type="entry name" value="HAD"/>
    <property type="match status" value="1"/>
</dbReference>
<comment type="caution">
    <text evidence="2">The sequence shown here is derived from an EMBL/GenBank/DDBJ whole genome shotgun (WGS) entry which is preliminary data.</text>
</comment>
<dbReference type="InterPro" id="IPR036412">
    <property type="entry name" value="HAD-like_sf"/>
</dbReference>
<dbReference type="SUPFAM" id="SSF56784">
    <property type="entry name" value="HAD-like"/>
    <property type="match status" value="1"/>
</dbReference>
<dbReference type="Pfam" id="PF14681">
    <property type="entry name" value="UPRTase"/>
    <property type="match status" value="1"/>
</dbReference>
<proteinExistence type="predicted"/>
<dbReference type="GO" id="GO:0000287">
    <property type="term" value="F:magnesium ion binding"/>
    <property type="evidence" value="ECO:0007669"/>
    <property type="project" value="TreeGrafter"/>
</dbReference>
<feature type="domain" description="Phosphoribosyltransferase" evidence="1">
    <location>
        <begin position="501"/>
        <end position="695"/>
    </location>
</feature>
<dbReference type="AlphaFoldDB" id="A0AAJ0DF51"/>
<dbReference type="SUPFAM" id="SSF52540">
    <property type="entry name" value="P-loop containing nucleoside triphosphate hydrolases"/>
    <property type="match status" value="1"/>
</dbReference>
<dbReference type="GO" id="GO:0005737">
    <property type="term" value="C:cytoplasm"/>
    <property type="evidence" value="ECO:0007669"/>
    <property type="project" value="TreeGrafter"/>
</dbReference>
<evidence type="ECO:0000259" key="1">
    <source>
        <dbReference type="Pfam" id="PF14681"/>
    </source>
</evidence>
<organism evidence="2 3">
    <name type="scientific">Extremus antarcticus</name>
    <dbReference type="NCBI Taxonomy" id="702011"/>
    <lineage>
        <taxon>Eukaryota</taxon>
        <taxon>Fungi</taxon>
        <taxon>Dikarya</taxon>
        <taxon>Ascomycota</taxon>
        <taxon>Pezizomycotina</taxon>
        <taxon>Dothideomycetes</taxon>
        <taxon>Dothideomycetidae</taxon>
        <taxon>Mycosphaerellales</taxon>
        <taxon>Extremaceae</taxon>
        <taxon>Extremus</taxon>
    </lineage>
</organism>
<dbReference type="GO" id="GO:0036424">
    <property type="term" value="F:L-phosphoserine phosphatase activity"/>
    <property type="evidence" value="ECO:0007669"/>
    <property type="project" value="TreeGrafter"/>
</dbReference>
<evidence type="ECO:0000313" key="2">
    <source>
        <dbReference type="EMBL" id="KAK3048945.1"/>
    </source>
</evidence>
<name>A0AAJ0DF51_9PEZI</name>
<accession>A0AAJ0DF51</accession>
<keyword evidence="3" id="KW-1185">Reference proteome</keyword>
<dbReference type="InterPro" id="IPR027417">
    <property type="entry name" value="P-loop_NTPase"/>
</dbReference>
<protein>
    <recommendedName>
        <fullName evidence="1">Phosphoribosyltransferase domain-containing protein</fullName>
    </recommendedName>
</protein>
<dbReference type="InterPro" id="IPR050582">
    <property type="entry name" value="HAD-like_SerB"/>
</dbReference>
<sequence length="701" mass="78486">MPRFDLEASIRLENSSALWKTQTSLVDSMATPELLLNRPNSDPPAPKPTVIGVYGLPGCGKSTLLDKLKLHFVNNEFRFFEGSEELASNFENNNLQLFEGLPSGSRDIWRRYAIQSIAKKCAEAGKPGVVAGHLMLWDKDKKSTFEVCTTEDWKRYTHLVYLETDPDLICRQTKADTARERDAVGVDQLSGWQDAEISRLRSLCYENRILFTIVRAERDERLPKVAGLLTKFLHDNQEEECRAIVQKLSDDIRTNHVDTSTILVIDGDKTLVAQDTGMLFWEKEGHSLALKTMFESYKYTREGFLQAALLYEELDEEEFDRLCEIVAQNIMVRPEFVRILKLVKATPRLTVVIATCGLRRVFEKILKKDGLSDAVVAVVGGGRLSADKAVMPEVKAALVQHLRTEMHMRVWAFGDSILDMPMLRKADRAIVVVGVDHKRKQNDSMAETLRHAIKSDGLDVRQFVIPSLTTPPFNIDGLQSIDGDDIEFLLSGLKIHHATHRTSAKLLMTPTRDFSFAGPELREAHCRIGRYLATEFVSDIVGIESYAITNVHGKADVGHRLKNESKTLIVRLMRGGEPMAFGLSEAFPLAMFLHAKQPADLTLEHMDAASTIVLVDGVINNGDSILEFMQHIRRHSPTTPIVVVAGVVQAGAVGPESLLTRGVWQMKNVEIVALRTSMHKYTGQGKTDTGARLFNITELEN</sequence>